<feature type="transmembrane region" description="Helical" evidence="1">
    <location>
        <begin position="12"/>
        <end position="33"/>
    </location>
</feature>
<keyword evidence="1" id="KW-0812">Transmembrane</keyword>
<protein>
    <submittedName>
        <fullName evidence="2">Uncharacterized protein</fullName>
    </submittedName>
</protein>
<dbReference type="EMBL" id="BARW01041037">
    <property type="protein sequence ID" value="GAJ22062.1"/>
    <property type="molecule type" value="Genomic_DNA"/>
</dbReference>
<proteinExistence type="predicted"/>
<comment type="caution">
    <text evidence="2">The sequence shown here is derived from an EMBL/GenBank/DDBJ whole genome shotgun (WGS) entry which is preliminary data.</text>
</comment>
<evidence type="ECO:0000313" key="2">
    <source>
        <dbReference type="EMBL" id="GAJ22062.1"/>
    </source>
</evidence>
<name>X1VPP4_9ZZZZ</name>
<sequence>MVARRFSKGFQVIICIIGSLVGLILLLFVLGLITDWFTHPSIERAGKEALKDLMSLKRDEPGNAWNYYSAAI</sequence>
<keyword evidence="1" id="KW-0472">Membrane</keyword>
<keyword evidence="1" id="KW-1133">Transmembrane helix</keyword>
<feature type="non-terminal residue" evidence="2">
    <location>
        <position position="72"/>
    </location>
</feature>
<evidence type="ECO:0000256" key="1">
    <source>
        <dbReference type="SAM" id="Phobius"/>
    </source>
</evidence>
<accession>X1VPP4</accession>
<gene>
    <name evidence="2" type="ORF">S12H4_61678</name>
</gene>
<dbReference type="AlphaFoldDB" id="X1VPP4"/>
<organism evidence="2">
    <name type="scientific">marine sediment metagenome</name>
    <dbReference type="NCBI Taxonomy" id="412755"/>
    <lineage>
        <taxon>unclassified sequences</taxon>
        <taxon>metagenomes</taxon>
        <taxon>ecological metagenomes</taxon>
    </lineage>
</organism>
<reference evidence="2" key="1">
    <citation type="journal article" date="2014" name="Front. Microbiol.">
        <title>High frequency of phylogenetically diverse reductive dehalogenase-homologous genes in deep subseafloor sedimentary metagenomes.</title>
        <authorList>
            <person name="Kawai M."/>
            <person name="Futagami T."/>
            <person name="Toyoda A."/>
            <person name="Takaki Y."/>
            <person name="Nishi S."/>
            <person name="Hori S."/>
            <person name="Arai W."/>
            <person name="Tsubouchi T."/>
            <person name="Morono Y."/>
            <person name="Uchiyama I."/>
            <person name="Ito T."/>
            <person name="Fujiyama A."/>
            <person name="Inagaki F."/>
            <person name="Takami H."/>
        </authorList>
    </citation>
    <scope>NUCLEOTIDE SEQUENCE</scope>
    <source>
        <strain evidence="2">Expedition CK06-06</strain>
    </source>
</reference>